<dbReference type="InterPro" id="IPR045513">
    <property type="entry name" value="DUF6479"/>
</dbReference>
<keyword evidence="2" id="KW-0812">Transmembrane</keyword>
<proteinExistence type="predicted"/>
<sequence length="80" mass="9068">MIATETLAAAGQASLFLIIVGVVLVVLLIGAFWYGSRRRRRAEAPPQPAEQNPVAQSREDSWQTPEEHARDEERHRYPEQ</sequence>
<dbReference type="EMBL" id="LFML01000126">
    <property type="protein sequence ID" value="KMO94464.1"/>
    <property type="molecule type" value="Genomic_DNA"/>
</dbReference>
<keyword evidence="2" id="KW-1133">Transmembrane helix</keyword>
<dbReference type="AlphaFoldDB" id="A0A0J6XH28"/>
<evidence type="ECO:0008006" key="5">
    <source>
        <dbReference type="Google" id="ProtNLM"/>
    </source>
</evidence>
<evidence type="ECO:0000313" key="4">
    <source>
        <dbReference type="Proteomes" id="UP000035932"/>
    </source>
</evidence>
<name>A0A0J6XH28_9ACTN</name>
<keyword evidence="4" id="KW-1185">Reference proteome</keyword>
<accession>A0A0J6XH28</accession>
<dbReference type="PATRIC" id="fig|66430.4.peg.1212"/>
<dbReference type="Pfam" id="PF20087">
    <property type="entry name" value="DUF6479"/>
    <property type="match status" value="1"/>
</dbReference>
<feature type="compositionally biased region" description="Basic and acidic residues" evidence="1">
    <location>
        <begin position="57"/>
        <end position="80"/>
    </location>
</feature>
<organism evidence="3 4">
    <name type="scientific">Streptomyces roseus</name>
    <dbReference type="NCBI Taxonomy" id="66430"/>
    <lineage>
        <taxon>Bacteria</taxon>
        <taxon>Bacillati</taxon>
        <taxon>Actinomycetota</taxon>
        <taxon>Actinomycetes</taxon>
        <taxon>Kitasatosporales</taxon>
        <taxon>Streptomycetaceae</taxon>
        <taxon>Streptomyces</taxon>
    </lineage>
</organism>
<dbReference type="Proteomes" id="UP000035932">
    <property type="component" value="Unassembled WGS sequence"/>
</dbReference>
<feature type="region of interest" description="Disordered" evidence="1">
    <location>
        <begin position="40"/>
        <end position="80"/>
    </location>
</feature>
<dbReference type="RefSeq" id="WP_048479573.1">
    <property type="nucleotide sequence ID" value="NZ_JBIRUD010000001.1"/>
</dbReference>
<keyword evidence="2" id="KW-0472">Membrane</keyword>
<comment type="caution">
    <text evidence="3">The sequence shown here is derived from an EMBL/GenBank/DDBJ whole genome shotgun (WGS) entry which is preliminary data.</text>
</comment>
<protein>
    <recommendedName>
        <fullName evidence="5">LPXTG cell wall anchor domain-containing protein</fullName>
    </recommendedName>
</protein>
<dbReference type="NCBIfam" id="TIGR01167">
    <property type="entry name" value="LPXTG_anchor"/>
    <property type="match status" value="1"/>
</dbReference>
<evidence type="ECO:0000256" key="2">
    <source>
        <dbReference type="SAM" id="Phobius"/>
    </source>
</evidence>
<feature type="transmembrane region" description="Helical" evidence="2">
    <location>
        <begin position="15"/>
        <end position="34"/>
    </location>
</feature>
<evidence type="ECO:0000313" key="3">
    <source>
        <dbReference type="EMBL" id="KMO94464.1"/>
    </source>
</evidence>
<gene>
    <name evidence="3" type="ORF">ACS04_27900</name>
</gene>
<evidence type="ECO:0000256" key="1">
    <source>
        <dbReference type="SAM" id="MobiDB-lite"/>
    </source>
</evidence>
<reference evidence="3 4" key="1">
    <citation type="submission" date="2015-06" db="EMBL/GenBank/DDBJ databases">
        <title>Recapitulation of the evolution of biosynthetic gene clusters reveals hidden chemical diversity on bacterial genomes.</title>
        <authorList>
            <person name="Cruz-Morales P."/>
            <person name="Martinez-Guerrero C."/>
            <person name="Morales-Escalante M.A."/>
            <person name="Yanez-Guerra L.A."/>
            <person name="Kopp J.F."/>
            <person name="Feldmann J."/>
            <person name="Ramos-Aboites H.E."/>
            <person name="Barona-Gomez F."/>
        </authorList>
    </citation>
    <scope>NUCLEOTIDE SEQUENCE [LARGE SCALE GENOMIC DNA]</scope>
    <source>
        <strain evidence="3 4">ATCC 31245</strain>
    </source>
</reference>